<evidence type="ECO:0000313" key="5">
    <source>
        <dbReference type="EMBL" id="KAK6543814.1"/>
    </source>
</evidence>
<dbReference type="PANTHER" id="PTHR43785:SF2">
    <property type="entry name" value="TYPE-1 GLUTAMINE SYNTHETASE 1"/>
    <property type="match status" value="1"/>
</dbReference>
<dbReference type="InterPro" id="IPR014746">
    <property type="entry name" value="Gln_synth/guanido_kin_cat_dom"/>
</dbReference>
<dbReference type="SUPFAM" id="SSF55931">
    <property type="entry name" value="Glutamine synthetase/guanido kinase"/>
    <property type="match status" value="1"/>
</dbReference>
<organism evidence="5 6">
    <name type="scientific">Orbilia ellipsospora</name>
    <dbReference type="NCBI Taxonomy" id="2528407"/>
    <lineage>
        <taxon>Eukaryota</taxon>
        <taxon>Fungi</taxon>
        <taxon>Dikarya</taxon>
        <taxon>Ascomycota</taxon>
        <taxon>Pezizomycotina</taxon>
        <taxon>Orbiliomycetes</taxon>
        <taxon>Orbiliales</taxon>
        <taxon>Orbiliaceae</taxon>
        <taxon>Orbilia</taxon>
    </lineage>
</organism>
<name>A0AAV9XP97_9PEZI</name>
<reference evidence="5 6" key="1">
    <citation type="submission" date="2019-10" db="EMBL/GenBank/DDBJ databases">
        <authorList>
            <person name="Palmer J.M."/>
        </authorList>
    </citation>
    <scope>NUCLEOTIDE SEQUENCE [LARGE SCALE GENOMIC DNA]</scope>
    <source>
        <strain evidence="5 6">TWF694</strain>
    </source>
</reference>
<dbReference type="AlphaFoldDB" id="A0AAV9XP97"/>
<accession>A0AAV9XP97</accession>
<comment type="caution">
    <text evidence="5">The sequence shown here is derived from an EMBL/GenBank/DDBJ whole genome shotgun (WGS) entry which is preliminary data.</text>
</comment>
<proteinExistence type="inferred from homology"/>
<keyword evidence="6" id="KW-1185">Reference proteome</keyword>
<comment type="similarity">
    <text evidence="2 3">Belongs to the glutamine synthetase family.</text>
</comment>
<evidence type="ECO:0000256" key="1">
    <source>
        <dbReference type="ARBA" id="ARBA00022598"/>
    </source>
</evidence>
<dbReference type="EMBL" id="JAVHJO010000001">
    <property type="protein sequence ID" value="KAK6543814.1"/>
    <property type="molecule type" value="Genomic_DNA"/>
</dbReference>
<dbReference type="PROSITE" id="PS51987">
    <property type="entry name" value="GS_CATALYTIC"/>
    <property type="match status" value="1"/>
</dbReference>
<evidence type="ECO:0000259" key="4">
    <source>
        <dbReference type="PROSITE" id="PS51987"/>
    </source>
</evidence>
<dbReference type="Pfam" id="PF00120">
    <property type="entry name" value="Gln-synt_C"/>
    <property type="match status" value="1"/>
</dbReference>
<sequence length="71" mass="8266">MTTEDKTYLTMLQDIARSLVDTGIMLEQFHAETAPGQWEFVLPSEEPLQAVDRLVQARELLLVSLRKGWYW</sequence>
<gene>
    <name evidence="5" type="ORF">TWF694_000544</name>
</gene>
<protein>
    <recommendedName>
        <fullName evidence="4">GS catalytic domain-containing protein</fullName>
    </recommendedName>
</protein>
<keyword evidence="1" id="KW-0436">Ligase</keyword>
<dbReference type="InterPro" id="IPR008146">
    <property type="entry name" value="Gln_synth_cat_dom"/>
</dbReference>
<dbReference type="PANTHER" id="PTHR43785">
    <property type="entry name" value="GAMMA-GLUTAMYLPUTRESCINE SYNTHETASE"/>
    <property type="match status" value="1"/>
</dbReference>
<dbReference type="Proteomes" id="UP001365542">
    <property type="component" value="Unassembled WGS sequence"/>
</dbReference>
<dbReference type="Gene3D" id="3.30.590.10">
    <property type="entry name" value="Glutamine synthetase/guanido kinase, catalytic domain"/>
    <property type="match status" value="1"/>
</dbReference>
<evidence type="ECO:0000256" key="3">
    <source>
        <dbReference type="RuleBase" id="RU000384"/>
    </source>
</evidence>
<evidence type="ECO:0000256" key="2">
    <source>
        <dbReference type="PROSITE-ProRule" id="PRU01331"/>
    </source>
</evidence>
<feature type="domain" description="GS catalytic" evidence="4">
    <location>
        <begin position="1"/>
        <end position="71"/>
    </location>
</feature>
<evidence type="ECO:0000313" key="6">
    <source>
        <dbReference type="Proteomes" id="UP001365542"/>
    </source>
</evidence>
<dbReference type="GO" id="GO:0004356">
    <property type="term" value="F:glutamine synthetase activity"/>
    <property type="evidence" value="ECO:0007669"/>
    <property type="project" value="InterPro"/>
</dbReference>